<dbReference type="RefSeq" id="XP_004254513.1">
    <property type="nucleotide sequence ID" value="XM_004254465.1"/>
</dbReference>
<dbReference type="PANTHER" id="PTHR24006:SF937">
    <property type="entry name" value="UBIQUITIN CARBOXYL-TERMINAL HYDROLASE"/>
    <property type="match status" value="1"/>
</dbReference>
<dbReference type="Pfam" id="PF00443">
    <property type="entry name" value="UCH"/>
    <property type="match status" value="1"/>
</dbReference>
<dbReference type="OrthoDB" id="21192at2759"/>
<dbReference type="OMA" id="MNCILQT"/>
<dbReference type="InterPro" id="IPR050164">
    <property type="entry name" value="Peptidase_C19"/>
</dbReference>
<dbReference type="SUPFAM" id="SSF54001">
    <property type="entry name" value="Cysteine proteinases"/>
    <property type="match status" value="1"/>
</dbReference>
<dbReference type="PANTHER" id="PTHR24006">
    <property type="entry name" value="UBIQUITIN CARBOXYL-TERMINAL HYDROLASE"/>
    <property type="match status" value="1"/>
</dbReference>
<dbReference type="GO" id="GO:0005634">
    <property type="term" value="C:nucleus"/>
    <property type="evidence" value="ECO:0007669"/>
    <property type="project" value="TreeGrafter"/>
</dbReference>
<dbReference type="Gene3D" id="3.90.70.10">
    <property type="entry name" value="Cysteine proteinases"/>
    <property type="match status" value="1"/>
</dbReference>
<dbReference type="GO" id="GO:0016579">
    <property type="term" value="P:protein deubiquitination"/>
    <property type="evidence" value="ECO:0007669"/>
    <property type="project" value="InterPro"/>
</dbReference>
<dbReference type="GeneID" id="14886713"/>
<protein>
    <recommendedName>
        <fullName evidence="1">USP domain-containing protein</fullName>
    </recommendedName>
</protein>
<evidence type="ECO:0000313" key="3">
    <source>
        <dbReference type="Proteomes" id="UP000014680"/>
    </source>
</evidence>
<organism evidence="2 3">
    <name type="scientific">Entamoeba invadens IP1</name>
    <dbReference type="NCBI Taxonomy" id="370355"/>
    <lineage>
        <taxon>Eukaryota</taxon>
        <taxon>Amoebozoa</taxon>
        <taxon>Evosea</taxon>
        <taxon>Archamoebae</taxon>
        <taxon>Mastigamoebida</taxon>
        <taxon>Entamoebidae</taxon>
        <taxon>Entamoeba</taxon>
    </lineage>
</organism>
<dbReference type="GO" id="GO:0005829">
    <property type="term" value="C:cytosol"/>
    <property type="evidence" value="ECO:0007669"/>
    <property type="project" value="TreeGrafter"/>
</dbReference>
<proteinExistence type="predicted"/>
<dbReference type="KEGG" id="eiv:EIN_410950"/>
<name>A0A0A1U121_ENTIV</name>
<dbReference type="Proteomes" id="UP000014680">
    <property type="component" value="Unassembled WGS sequence"/>
</dbReference>
<dbReference type="InterPro" id="IPR018200">
    <property type="entry name" value="USP_CS"/>
</dbReference>
<feature type="domain" description="USP" evidence="1">
    <location>
        <begin position="6"/>
        <end position="394"/>
    </location>
</feature>
<gene>
    <name evidence="2" type="ORF">EIN_410950</name>
</gene>
<dbReference type="PROSITE" id="PS00972">
    <property type="entry name" value="USP_1"/>
    <property type="match status" value="1"/>
</dbReference>
<dbReference type="InterPro" id="IPR038765">
    <property type="entry name" value="Papain-like_cys_pep_sf"/>
</dbReference>
<dbReference type="VEuPathDB" id="AmoebaDB:EIN_410950"/>
<dbReference type="PROSITE" id="PS50235">
    <property type="entry name" value="USP_3"/>
    <property type="match status" value="1"/>
</dbReference>
<dbReference type="AlphaFoldDB" id="A0A0A1U121"/>
<keyword evidence="3" id="KW-1185">Reference proteome</keyword>
<evidence type="ECO:0000313" key="2">
    <source>
        <dbReference type="EMBL" id="ELP87742.1"/>
    </source>
</evidence>
<dbReference type="GO" id="GO:0004843">
    <property type="term" value="F:cysteine-type deubiquitinase activity"/>
    <property type="evidence" value="ECO:0007669"/>
    <property type="project" value="InterPro"/>
</dbReference>
<reference evidence="2 3" key="1">
    <citation type="submission" date="2012-10" db="EMBL/GenBank/DDBJ databases">
        <authorList>
            <person name="Zafar N."/>
            <person name="Inman J."/>
            <person name="Hall N."/>
            <person name="Lorenzi H."/>
            <person name="Caler E."/>
        </authorList>
    </citation>
    <scope>NUCLEOTIDE SEQUENCE [LARGE SCALE GENOMIC DNA]</scope>
    <source>
        <strain evidence="2 3">IP1</strain>
    </source>
</reference>
<evidence type="ECO:0000259" key="1">
    <source>
        <dbReference type="PROSITE" id="PS50235"/>
    </source>
</evidence>
<dbReference type="InterPro" id="IPR001394">
    <property type="entry name" value="Peptidase_C19_UCH"/>
</dbReference>
<accession>A0A0A1U121</accession>
<dbReference type="InterPro" id="IPR028889">
    <property type="entry name" value="USP"/>
</dbReference>
<dbReference type="EMBL" id="KB206788">
    <property type="protein sequence ID" value="ELP87742.1"/>
    <property type="molecule type" value="Genomic_DNA"/>
</dbReference>
<sequence length="396" mass="44891">MEYEPIGLVNGGNLCYLNSALQVLYSIEPLRKYLLNGAYKDAINKTNKMGTQGKMIETIANFFNMYKNNKVDLNDILKMTQNMFPLGDQQDSHEVLMYLIDGIHEDINTNGSFVSGLFYGKIQGSITCLSCGEKSTTTSQIGGLSLDIPKWSEIVCDVNKMSLMKNVLVGVKGICDGRTHGSEVFVSMNHVMKKDEIVQKLSEQLKIDVSNIKTIYVTNNSLRRQVFDGEIVRFQNATIEVVGDIEQMKIFSDKTKSVTDALKQYFTGEQMDEWKCEKCGKRGGTKTAEMVQLPQYLILNIKLFEQTYYGYSKKSDNLSFPEEFEWGSIVGSTTTCTYKAVATINHVGYTFFGHYYSLVRVSNQWYCCNDTSISKMNNGDIHRKDVYVVVYQKCEN</sequence>